<evidence type="ECO:0000256" key="1">
    <source>
        <dbReference type="ARBA" id="ARBA00004651"/>
    </source>
</evidence>
<feature type="transmembrane region" description="Helical" evidence="6">
    <location>
        <begin position="89"/>
        <end position="107"/>
    </location>
</feature>
<comment type="caution">
    <text evidence="7">The sequence shown here is derived from an EMBL/GenBank/DDBJ whole genome shotgun (WGS) entry which is preliminary data.</text>
</comment>
<evidence type="ECO:0000256" key="6">
    <source>
        <dbReference type="SAM" id="Phobius"/>
    </source>
</evidence>
<evidence type="ECO:0000256" key="4">
    <source>
        <dbReference type="ARBA" id="ARBA00022989"/>
    </source>
</evidence>
<evidence type="ECO:0000256" key="3">
    <source>
        <dbReference type="ARBA" id="ARBA00022692"/>
    </source>
</evidence>
<accession>A0A850PG93</accession>
<organism evidence="7 8">
    <name type="scientific">Ameyamaea chiangmaiensis</name>
    <dbReference type="NCBI Taxonomy" id="442969"/>
    <lineage>
        <taxon>Bacteria</taxon>
        <taxon>Pseudomonadati</taxon>
        <taxon>Pseudomonadota</taxon>
        <taxon>Alphaproteobacteria</taxon>
        <taxon>Acetobacterales</taxon>
        <taxon>Acetobacteraceae</taxon>
        <taxon>Ameyamaea</taxon>
    </lineage>
</organism>
<feature type="transmembrane region" description="Helical" evidence="6">
    <location>
        <begin position="44"/>
        <end position="77"/>
    </location>
</feature>
<feature type="transmembrane region" description="Helical" evidence="6">
    <location>
        <begin position="113"/>
        <end position="133"/>
    </location>
</feature>
<gene>
    <name evidence="7" type="ORF">HUK82_06325</name>
</gene>
<dbReference type="Pfam" id="PF02653">
    <property type="entry name" value="BPD_transp_2"/>
    <property type="match status" value="1"/>
</dbReference>
<evidence type="ECO:0000256" key="5">
    <source>
        <dbReference type="ARBA" id="ARBA00023136"/>
    </source>
</evidence>
<keyword evidence="2" id="KW-1003">Cell membrane</keyword>
<dbReference type="GO" id="GO:0022857">
    <property type="term" value="F:transmembrane transporter activity"/>
    <property type="evidence" value="ECO:0007669"/>
    <property type="project" value="InterPro"/>
</dbReference>
<comment type="subcellular location">
    <subcellularLocation>
        <location evidence="1">Cell membrane</location>
        <topology evidence="1">Multi-pass membrane protein</topology>
    </subcellularLocation>
</comment>
<feature type="transmembrane region" description="Helical" evidence="6">
    <location>
        <begin position="153"/>
        <end position="174"/>
    </location>
</feature>
<name>A0A850PG93_9PROT</name>
<proteinExistence type="predicted"/>
<feature type="transmembrane region" description="Helical" evidence="6">
    <location>
        <begin position="205"/>
        <end position="227"/>
    </location>
</feature>
<evidence type="ECO:0000313" key="7">
    <source>
        <dbReference type="EMBL" id="NVN40181.1"/>
    </source>
</evidence>
<dbReference type="PANTHER" id="PTHR32196">
    <property type="entry name" value="ABC TRANSPORTER PERMEASE PROTEIN YPHD-RELATED-RELATED"/>
    <property type="match status" value="1"/>
</dbReference>
<sequence>MRFAIRYSLVLILSVFIIGLAISNHNFLTVSNLNVILIQVSANALLATGATFVILTGGIDLSVGSIVGLAGVAGAMFGQNDGAWPCAEAIGAGLLAGLAVGAFNGALTAYARVPAFVATLGNMTVASGIAFVLSNGQPISGLSDQFMMLSGQVGFLAMPVLVMLVVVAVSWIVLGRTRFGMHVYAVGGNSYAARVAGINTARVKMLVYVISGGLAGMAGLLLAARATAGIATTGSGYELNAIAAAVIGGISLAGGRGSIAGTVMGFLMIGVLDNGLNIINVSPFYQEIVKGLIIIGAVFADSVSRAGEER</sequence>
<keyword evidence="4 6" id="KW-1133">Transmembrane helix</keyword>
<dbReference type="RefSeq" id="WP_176613153.1">
    <property type="nucleotide sequence ID" value="NZ_JABXXR010000030.1"/>
</dbReference>
<feature type="transmembrane region" description="Helical" evidence="6">
    <location>
        <begin position="239"/>
        <end position="272"/>
    </location>
</feature>
<keyword evidence="8" id="KW-1185">Reference proteome</keyword>
<keyword evidence="5 6" id="KW-0472">Membrane</keyword>
<dbReference type="EMBL" id="JABXXR010000030">
    <property type="protein sequence ID" value="NVN40181.1"/>
    <property type="molecule type" value="Genomic_DNA"/>
</dbReference>
<dbReference type="PANTHER" id="PTHR32196:SF72">
    <property type="entry name" value="RIBOSE IMPORT PERMEASE PROTEIN RBSC"/>
    <property type="match status" value="1"/>
</dbReference>
<dbReference type="InterPro" id="IPR001851">
    <property type="entry name" value="ABC_transp_permease"/>
</dbReference>
<dbReference type="CDD" id="cd06579">
    <property type="entry name" value="TM_PBP1_transp_AraH_like"/>
    <property type="match status" value="1"/>
</dbReference>
<evidence type="ECO:0000256" key="2">
    <source>
        <dbReference type="ARBA" id="ARBA00022475"/>
    </source>
</evidence>
<evidence type="ECO:0000313" key="8">
    <source>
        <dbReference type="Proteomes" id="UP000585665"/>
    </source>
</evidence>
<reference evidence="7 8" key="1">
    <citation type="submission" date="2020-06" db="EMBL/GenBank/DDBJ databases">
        <title>Description of novel acetic acid bacteria.</title>
        <authorList>
            <person name="Sombolestani A."/>
        </authorList>
    </citation>
    <scope>NUCLEOTIDE SEQUENCE [LARGE SCALE GENOMIC DNA]</scope>
    <source>
        <strain evidence="7 8">LMG 27010</strain>
    </source>
</reference>
<feature type="transmembrane region" description="Helical" evidence="6">
    <location>
        <begin position="7"/>
        <end position="24"/>
    </location>
</feature>
<keyword evidence="3 6" id="KW-0812">Transmembrane</keyword>
<dbReference type="GO" id="GO:0005886">
    <property type="term" value="C:plasma membrane"/>
    <property type="evidence" value="ECO:0007669"/>
    <property type="project" value="UniProtKB-SubCell"/>
</dbReference>
<dbReference type="Proteomes" id="UP000585665">
    <property type="component" value="Unassembled WGS sequence"/>
</dbReference>
<dbReference type="AlphaFoldDB" id="A0A850PG93"/>
<protein>
    <submittedName>
        <fullName evidence="7">ABC transporter permease</fullName>
    </submittedName>
</protein>